<protein>
    <submittedName>
        <fullName evidence="11">Uncharacterized protein</fullName>
    </submittedName>
</protein>
<dbReference type="InterPro" id="IPR013083">
    <property type="entry name" value="Znf_RING/FYVE/PHD"/>
</dbReference>
<evidence type="ECO:0000259" key="8">
    <source>
        <dbReference type="PROSITE" id="PS50089"/>
    </source>
</evidence>
<evidence type="ECO:0000313" key="12">
    <source>
        <dbReference type="Proteomes" id="UP000825935"/>
    </source>
</evidence>
<feature type="compositionally biased region" description="Basic and acidic residues" evidence="7">
    <location>
        <begin position="736"/>
        <end position="745"/>
    </location>
</feature>
<sequence length="908" mass="101044">MAVHFKFRSAVAFDSISVEGNGITVSNLKDKIIELKNLGRSTNFDLIITNADSGEEYTEDNALVPKNTSVIIKRIPARRPTTRLLVNEPDDDVVEQKPSLSANKVTDVSQLALTSPIDDLYDMDDFGIDLYAVDESALTHVEADETCDSTAILTKSKVEQRRLTQGVSGVVHEHGREEAVKGLAEGPTYRTVPHTGYICHRCGLPGHFIQHCPTNGDPKYDLRRVSRYRVDFEDLNRSLAVPPRTNDVVLKEADALPPELSCSLCQGIFVEAVMIPCCQYSFCEKCIRHYLQKESPCPQCGSGKSKDCDLLPNVALRQAIDRFRSSQPDIDAPKEATNVESSVKTAKKGISSPTQLHVSSGIKDVSSVVVVDNQPELPAADDSVCESAIGSREKVLHGRNKPIAVVGETSSLGRKKKKLSIRPMCISETLSEHMIGKSRKANKFCYTCGAPDHIARNCTTTGDNSRCFATPGMFPPFGPLARAINPFGQEMFWPGPVAYGASPPLPVGHYGPVPYGSSALPLGHYGVSPFTPMYPNPQLHGFLDAVPHEVASRDRPLSREEFMELQEIERRRRLTKELKRREVSEDRSLSMIGSGQSVSSGSEGSLHVQRPSLSKSHGTFRRYDVDSSFLRETGSTKIKRKLGKRHTSEVFDEEVSSQKCTDESEYSAFDDSRGQKRRYHQDVKPVVSTVKRVGKMYECYSDSDEEDCQDGKLHMSREGQSKVGRSTSTGRLGPAFEKREKKSYVKHDGTRVSEAGAVEMLRSSRHKSKKSLLEGMKESVSHQMNHISIEAEDRHAHHGFVDDDRNASEVLKKSSTRKHHDHSQICTLNDISEEETKKKRKKRKRRRHKADTVTVGTSFMEISHKILDKRHKSHHISSVMIDETSVEGTPAIDDVECGRWKMDDGLGE</sequence>
<dbReference type="PANTHER" id="PTHR15439">
    <property type="entry name" value="RETINOBLASTOMA-BINDING PROTEIN 6"/>
    <property type="match status" value="1"/>
</dbReference>
<evidence type="ECO:0000256" key="2">
    <source>
        <dbReference type="ARBA" id="ARBA00022723"/>
    </source>
</evidence>
<evidence type="ECO:0000256" key="3">
    <source>
        <dbReference type="ARBA" id="ARBA00022771"/>
    </source>
</evidence>
<feature type="region of interest" description="Disordered" evidence="7">
    <location>
        <begin position="814"/>
        <end position="852"/>
    </location>
</feature>
<dbReference type="EMBL" id="CM035415">
    <property type="protein sequence ID" value="KAH7428391.1"/>
    <property type="molecule type" value="Genomic_DNA"/>
</dbReference>
<evidence type="ECO:0000259" key="9">
    <source>
        <dbReference type="PROSITE" id="PS50158"/>
    </source>
</evidence>
<keyword evidence="3 6" id="KW-0863">Zinc-finger</keyword>
<dbReference type="SMART" id="SM01180">
    <property type="entry name" value="DWNN"/>
    <property type="match status" value="1"/>
</dbReference>
<evidence type="ECO:0000256" key="5">
    <source>
        <dbReference type="ARBA" id="ARBA00023242"/>
    </source>
</evidence>
<dbReference type="InterPro" id="IPR033489">
    <property type="entry name" value="RBBP6"/>
</dbReference>
<dbReference type="Pfam" id="PF00098">
    <property type="entry name" value="zf-CCHC"/>
    <property type="match status" value="1"/>
</dbReference>
<evidence type="ECO:0000256" key="4">
    <source>
        <dbReference type="ARBA" id="ARBA00022833"/>
    </source>
</evidence>
<evidence type="ECO:0000256" key="1">
    <source>
        <dbReference type="ARBA" id="ARBA00004123"/>
    </source>
</evidence>
<organism evidence="11 12">
    <name type="scientific">Ceratopteris richardii</name>
    <name type="common">Triangle waterfern</name>
    <dbReference type="NCBI Taxonomy" id="49495"/>
    <lineage>
        <taxon>Eukaryota</taxon>
        <taxon>Viridiplantae</taxon>
        <taxon>Streptophyta</taxon>
        <taxon>Embryophyta</taxon>
        <taxon>Tracheophyta</taxon>
        <taxon>Polypodiopsida</taxon>
        <taxon>Polypodiidae</taxon>
        <taxon>Polypodiales</taxon>
        <taxon>Pteridineae</taxon>
        <taxon>Pteridaceae</taxon>
        <taxon>Parkerioideae</taxon>
        <taxon>Ceratopteris</taxon>
    </lineage>
</organism>
<feature type="region of interest" description="Disordered" evidence="7">
    <location>
        <begin position="703"/>
        <end position="745"/>
    </location>
</feature>
<evidence type="ECO:0000259" key="10">
    <source>
        <dbReference type="PROSITE" id="PS51282"/>
    </source>
</evidence>
<dbReference type="SUPFAM" id="SSF57850">
    <property type="entry name" value="RING/U-box"/>
    <property type="match status" value="1"/>
</dbReference>
<evidence type="ECO:0000313" key="11">
    <source>
        <dbReference type="EMBL" id="KAH7428391.1"/>
    </source>
</evidence>
<name>A0A8T2TXB5_CERRI</name>
<dbReference type="Gene3D" id="3.30.40.10">
    <property type="entry name" value="Zinc/RING finger domain, C3HC4 (zinc finger)"/>
    <property type="match status" value="1"/>
</dbReference>
<gene>
    <name evidence="11" type="ORF">KP509_10G090500</name>
</gene>
<dbReference type="CDD" id="cd16620">
    <property type="entry name" value="vRING-HC-C4C4_RBBP6"/>
    <property type="match status" value="1"/>
</dbReference>
<reference evidence="11" key="1">
    <citation type="submission" date="2021-08" db="EMBL/GenBank/DDBJ databases">
        <title>WGS assembly of Ceratopteris richardii.</title>
        <authorList>
            <person name="Marchant D.B."/>
            <person name="Chen G."/>
            <person name="Jenkins J."/>
            <person name="Shu S."/>
            <person name="Leebens-Mack J."/>
            <person name="Grimwood J."/>
            <person name="Schmutz J."/>
            <person name="Soltis P."/>
            <person name="Soltis D."/>
            <person name="Chen Z.-H."/>
        </authorList>
    </citation>
    <scope>NUCLEOTIDE SEQUENCE</scope>
    <source>
        <strain evidence="11">Whitten #5841</strain>
        <tissue evidence="11">Leaf</tissue>
    </source>
</reference>
<dbReference type="GO" id="GO:0006511">
    <property type="term" value="P:ubiquitin-dependent protein catabolic process"/>
    <property type="evidence" value="ECO:0007669"/>
    <property type="project" value="TreeGrafter"/>
</dbReference>
<feature type="region of interest" description="Disordered" evidence="7">
    <location>
        <begin position="328"/>
        <end position="351"/>
    </location>
</feature>
<dbReference type="PANTHER" id="PTHR15439:SF0">
    <property type="entry name" value="CELL DIVISION CYCLE AND APOPTOSIS REGULATOR PROTEIN 1-RELATED"/>
    <property type="match status" value="1"/>
</dbReference>
<keyword evidence="12" id="KW-1185">Reference proteome</keyword>
<dbReference type="PROSITE" id="PS51282">
    <property type="entry name" value="DWNN"/>
    <property type="match status" value="1"/>
</dbReference>
<feature type="region of interest" description="Disordered" evidence="7">
    <location>
        <begin position="580"/>
        <end position="617"/>
    </location>
</feature>
<feature type="compositionally biased region" description="Basic and acidic residues" evidence="7">
    <location>
        <begin position="709"/>
        <end position="720"/>
    </location>
</feature>
<dbReference type="GO" id="GO:0003676">
    <property type="term" value="F:nucleic acid binding"/>
    <property type="evidence" value="ECO:0007669"/>
    <property type="project" value="InterPro"/>
</dbReference>
<keyword evidence="4" id="KW-0862">Zinc</keyword>
<dbReference type="Proteomes" id="UP000825935">
    <property type="component" value="Chromosome 10"/>
</dbReference>
<dbReference type="GO" id="GO:0016567">
    <property type="term" value="P:protein ubiquitination"/>
    <property type="evidence" value="ECO:0007669"/>
    <property type="project" value="InterPro"/>
</dbReference>
<accession>A0A8T2TXB5</accession>
<keyword evidence="5" id="KW-0539">Nucleus</keyword>
<dbReference type="InterPro" id="IPR025829">
    <property type="entry name" value="Zn_knuckle_CX2CX3GHX4C"/>
</dbReference>
<dbReference type="Gene3D" id="4.10.60.10">
    <property type="entry name" value="Zinc finger, CCHC-type"/>
    <property type="match status" value="2"/>
</dbReference>
<dbReference type="SMART" id="SM00343">
    <property type="entry name" value="ZnF_C2HC"/>
    <property type="match status" value="2"/>
</dbReference>
<dbReference type="InterPro" id="IPR001841">
    <property type="entry name" value="Znf_RING"/>
</dbReference>
<dbReference type="GO" id="GO:0006397">
    <property type="term" value="P:mRNA processing"/>
    <property type="evidence" value="ECO:0007669"/>
    <property type="project" value="InterPro"/>
</dbReference>
<dbReference type="OrthoDB" id="106784at2759"/>
<dbReference type="InterPro" id="IPR036875">
    <property type="entry name" value="Znf_CCHC_sf"/>
</dbReference>
<dbReference type="Pfam" id="PF13923">
    <property type="entry name" value="zf-C3HC4_2"/>
    <property type="match status" value="1"/>
</dbReference>
<dbReference type="Pfam" id="PF08783">
    <property type="entry name" value="DWNN"/>
    <property type="match status" value="1"/>
</dbReference>
<feature type="compositionally biased region" description="Basic residues" evidence="7">
    <location>
        <begin position="838"/>
        <end position="849"/>
    </location>
</feature>
<dbReference type="Pfam" id="PF13696">
    <property type="entry name" value="zf-CCHC_2"/>
    <property type="match status" value="1"/>
</dbReference>
<feature type="domain" description="CCHC-type" evidence="9">
    <location>
        <begin position="199"/>
        <end position="213"/>
    </location>
</feature>
<dbReference type="InterPro" id="IPR001878">
    <property type="entry name" value="Znf_CCHC"/>
</dbReference>
<comment type="subcellular location">
    <subcellularLocation>
        <location evidence="1">Nucleus</location>
    </subcellularLocation>
</comment>
<proteinExistence type="predicted"/>
<dbReference type="GO" id="GO:0008270">
    <property type="term" value="F:zinc ion binding"/>
    <property type="evidence" value="ECO:0007669"/>
    <property type="project" value="UniProtKB-KW"/>
</dbReference>
<dbReference type="InterPro" id="IPR014891">
    <property type="entry name" value="DWNN_domain"/>
</dbReference>
<dbReference type="Gene3D" id="3.10.20.90">
    <property type="entry name" value="Phosphatidylinositol 3-kinase Catalytic Subunit, Chain A, domain 1"/>
    <property type="match status" value="1"/>
</dbReference>
<feature type="compositionally biased region" description="Low complexity" evidence="7">
    <location>
        <begin position="589"/>
        <end position="605"/>
    </location>
</feature>
<evidence type="ECO:0000256" key="6">
    <source>
        <dbReference type="PROSITE-ProRule" id="PRU00047"/>
    </source>
</evidence>
<feature type="domain" description="CCHC-type" evidence="9">
    <location>
        <begin position="445"/>
        <end position="458"/>
    </location>
</feature>
<evidence type="ECO:0000256" key="7">
    <source>
        <dbReference type="SAM" id="MobiDB-lite"/>
    </source>
</evidence>
<dbReference type="OMA" id="NDRRDHC"/>
<dbReference type="PROSITE" id="PS50158">
    <property type="entry name" value="ZF_CCHC"/>
    <property type="match status" value="2"/>
</dbReference>
<keyword evidence="2" id="KW-0479">Metal-binding</keyword>
<dbReference type="AlphaFoldDB" id="A0A8T2TXB5"/>
<dbReference type="GO" id="GO:0005634">
    <property type="term" value="C:nucleus"/>
    <property type="evidence" value="ECO:0007669"/>
    <property type="project" value="UniProtKB-SubCell"/>
</dbReference>
<dbReference type="SUPFAM" id="SSF57756">
    <property type="entry name" value="Retrovirus zinc finger-like domains"/>
    <property type="match status" value="1"/>
</dbReference>
<dbReference type="EMBL" id="CM035415">
    <property type="protein sequence ID" value="KAH7428390.1"/>
    <property type="molecule type" value="Genomic_DNA"/>
</dbReference>
<comment type="caution">
    <text evidence="11">The sequence shown here is derived from an EMBL/GenBank/DDBJ whole genome shotgun (WGS) entry which is preliminary data.</text>
</comment>
<dbReference type="GO" id="GO:0061630">
    <property type="term" value="F:ubiquitin protein ligase activity"/>
    <property type="evidence" value="ECO:0007669"/>
    <property type="project" value="InterPro"/>
</dbReference>
<dbReference type="PROSITE" id="PS50089">
    <property type="entry name" value="ZF_RING_2"/>
    <property type="match status" value="1"/>
</dbReference>
<feature type="domain" description="RING-type" evidence="8">
    <location>
        <begin position="262"/>
        <end position="300"/>
    </location>
</feature>
<feature type="domain" description="DWNN" evidence="10">
    <location>
        <begin position="3"/>
        <end position="76"/>
    </location>
</feature>